<dbReference type="SUPFAM" id="SSF48264">
    <property type="entry name" value="Cytochrome P450"/>
    <property type="match status" value="1"/>
</dbReference>
<evidence type="ECO:0000313" key="5">
    <source>
        <dbReference type="Proteomes" id="UP000824890"/>
    </source>
</evidence>
<accession>A0ABQ8AQA0</accession>
<dbReference type="EMBL" id="JAGKQM010000013">
    <property type="protein sequence ID" value="KAH0894368.1"/>
    <property type="molecule type" value="Genomic_DNA"/>
</dbReference>
<organism evidence="4 5">
    <name type="scientific">Brassica napus</name>
    <name type="common">Rape</name>
    <dbReference type="NCBI Taxonomy" id="3708"/>
    <lineage>
        <taxon>Eukaryota</taxon>
        <taxon>Viridiplantae</taxon>
        <taxon>Streptophyta</taxon>
        <taxon>Embryophyta</taxon>
        <taxon>Tracheophyta</taxon>
        <taxon>Spermatophyta</taxon>
        <taxon>Magnoliopsida</taxon>
        <taxon>eudicotyledons</taxon>
        <taxon>Gunneridae</taxon>
        <taxon>Pentapetalae</taxon>
        <taxon>rosids</taxon>
        <taxon>malvids</taxon>
        <taxon>Brassicales</taxon>
        <taxon>Brassicaceae</taxon>
        <taxon>Brassiceae</taxon>
        <taxon>Brassica</taxon>
    </lineage>
</organism>
<dbReference type="Pfam" id="PF00067">
    <property type="entry name" value="p450"/>
    <property type="match status" value="1"/>
</dbReference>
<keyword evidence="5" id="KW-1185">Reference proteome</keyword>
<dbReference type="InterPro" id="IPR036396">
    <property type="entry name" value="Cyt_P450_sf"/>
</dbReference>
<evidence type="ECO:0000313" key="4">
    <source>
        <dbReference type="EMBL" id="KAH0894368.1"/>
    </source>
</evidence>
<gene>
    <name evidence="4" type="ORF">HID58_056797</name>
</gene>
<comment type="similarity">
    <text evidence="1">Belongs to the cytochrome P450 family.</text>
</comment>
<name>A0ABQ8AQA0_BRANA</name>
<dbReference type="PANTHER" id="PTHR47955:SF15">
    <property type="entry name" value="CYTOCHROME P450 71A2-LIKE"/>
    <property type="match status" value="1"/>
</dbReference>
<sequence>MKECEDKEILILKSSCLILLHVNNIDLSLLNKPFGLSLPKKESSHESSPLTFKLPPSPWRLPVIGNLHQLSRNPHRSLGSLSLRYGPLMLLHFGRVPILVVSSADTAHEVMKTHDEFLNGGRNLAFSPYGEYWRHVKSICVQNLLSSKTVRSFENIRKEEINVMMDKLEKASSSLSRKYSSDERKDYSNNLVRRYMEILGAFPIGEYIPSLAWVTKVRGFDRKVDKLKNEIDSFLEKVVQEHVDADEDQLYFVDIYCHQVKGIRRHHSSLTEPV</sequence>
<dbReference type="InterPro" id="IPR001128">
    <property type="entry name" value="Cyt_P450"/>
</dbReference>
<evidence type="ECO:0000256" key="2">
    <source>
        <dbReference type="ARBA" id="ARBA00022723"/>
    </source>
</evidence>
<keyword evidence="2" id="KW-0479">Metal-binding</keyword>
<keyword evidence="3" id="KW-0408">Iron</keyword>
<protein>
    <recommendedName>
        <fullName evidence="6">Cytochrome P450</fullName>
    </recommendedName>
</protein>
<dbReference type="Gene3D" id="1.10.630.10">
    <property type="entry name" value="Cytochrome P450"/>
    <property type="match status" value="1"/>
</dbReference>
<dbReference type="Proteomes" id="UP000824890">
    <property type="component" value="Unassembled WGS sequence"/>
</dbReference>
<comment type="caution">
    <text evidence="4">The sequence shown here is derived from an EMBL/GenBank/DDBJ whole genome shotgun (WGS) entry which is preliminary data.</text>
</comment>
<evidence type="ECO:0008006" key="6">
    <source>
        <dbReference type="Google" id="ProtNLM"/>
    </source>
</evidence>
<reference evidence="4 5" key="1">
    <citation type="submission" date="2021-05" db="EMBL/GenBank/DDBJ databases">
        <title>Genome Assembly of Synthetic Allotetraploid Brassica napus Reveals Homoeologous Exchanges between Subgenomes.</title>
        <authorList>
            <person name="Davis J.T."/>
        </authorList>
    </citation>
    <scope>NUCLEOTIDE SEQUENCE [LARGE SCALE GENOMIC DNA]</scope>
    <source>
        <strain evidence="5">cv. Da-Ae</strain>
        <tissue evidence="4">Seedling</tissue>
    </source>
</reference>
<evidence type="ECO:0000256" key="1">
    <source>
        <dbReference type="ARBA" id="ARBA00010617"/>
    </source>
</evidence>
<dbReference type="PANTHER" id="PTHR47955">
    <property type="entry name" value="CYTOCHROME P450 FAMILY 71 PROTEIN"/>
    <property type="match status" value="1"/>
</dbReference>
<evidence type="ECO:0000256" key="3">
    <source>
        <dbReference type="ARBA" id="ARBA00023004"/>
    </source>
</evidence>
<proteinExistence type="inferred from homology"/>